<evidence type="ECO:0000256" key="12">
    <source>
        <dbReference type="ARBA" id="ARBA00022984"/>
    </source>
</evidence>
<feature type="domain" description="Mur ligase C-terminal" evidence="19">
    <location>
        <begin position="313"/>
        <end position="424"/>
    </location>
</feature>
<dbReference type="Pfam" id="PF02875">
    <property type="entry name" value="Mur_ligase_C"/>
    <property type="match status" value="1"/>
</dbReference>
<keyword evidence="11 17" id="KW-0133">Cell shape</keyword>
<dbReference type="AlphaFoldDB" id="A0A1I1F6I4"/>
<evidence type="ECO:0000256" key="10">
    <source>
        <dbReference type="ARBA" id="ARBA00022840"/>
    </source>
</evidence>
<evidence type="ECO:0000256" key="9">
    <source>
        <dbReference type="ARBA" id="ARBA00022741"/>
    </source>
</evidence>
<feature type="domain" description="Mur ligase central" evidence="20">
    <location>
        <begin position="115"/>
        <end position="291"/>
    </location>
</feature>
<keyword evidence="17 18" id="KW-0131">Cell cycle</keyword>
<dbReference type="EC" id="6.3.2.9" evidence="5 17"/>
<comment type="similarity">
    <text evidence="4 17">Belongs to the MurCDEF family.</text>
</comment>
<comment type="function">
    <text evidence="1 17 18">Cell wall formation. Catalyzes the addition of glutamate to the nucleotide precursor UDP-N-acetylmuramoyl-L-alanine (UMA).</text>
</comment>
<gene>
    <name evidence="17" type="primary">murD</name>
    <name evidence="21" type="ORF">SAMN05660453_0694</name>
</gene>
<dbReference type="STRING" id="283737.SAMN05660453_0694"/>
<evidence type="ECO:0000256" key="6">
    <source>
        <dbReference type="ARBA" id="ARBA00015655"/>
    </source>
</evidence>
<dbReference type="SUPFAM" id="SSF53623">
    <property type="entry name" value="MurD-like peptide ligases, catalytic domain"/>
    <property type="match status" value="1"/>
</dbReference>
<dbReference type="GO" id="GO:0071555">
    <property type="term" value="P:cell wall organization"/>
    <property type="evidence" value="ECO:0007669"/>
    <property type="project" value="UniProtKB-KW"/>
</dbReference>
<keyword evidence="12 17" id="KW-0573">Peptidoglycan synthesis</keyword>
<evidence type="ECO:0000259" key="19">
    <source>
        <dbReference type="Pfam" id="PF02875"/>
    </source>
</evidence>
<dbReference type="InterPro" id="IPR004101">
    <property type="entry name" value="Mur_ligase_C"/>
</dbReference>
<dbReference type="InterPro" id="IPR005762">
    <property type="entry name" value="MurD"/>
</dbReference>
<keyword evidence="8 17" id="KW-0436">Ligase</keyword>
<sequence length="453" mass="48350">MSALTFNGKKVLVLGWAKSGRAATKRLVDLGADVTVANRDAIKEDADVVALKEAGVTFIENDKAESLAANSDYLVKNPGIFYNHPIVEKAESLGVPVLTEVAVALSTFKGRLITVTGSNGKTTTTSLLGLMLQHDPKQGKVVIAGNIGTPVCDVVGDMGEEDTLVLELSTFQLVGIPEISPDISVITNVFANHLDFHHNRDNYLAAKERVAIHQKPGQTLILNGNGKDTPAIAQLTAGRVLMFNPDDQKAFAHENKAGDLVLDGQELMPFADVKLVGRPNLENALAATAAATVAGCSQDAMRSVLKTFAGVKHRLQFLFKKNDVIYYNDSKATDIEATQAALSAFKQPTILLAGGLDRGDDLNRLVPDLKHVIQVIAFGQTKDKVVAMAKAAGIPVEVVENVEEAAPVAVKMAKPGEVVLLSPAAASWDQYPNFEIRGDKYVAALEKALGKKD</sequence>
<keyword evidence="7 17" id="KW-0963">Cytoplasm</keyword>
<dbReference type="Proteomes" id="UP000199376">
    <property type="component" value="Unassembled WGS sequence"/>
</dbReference>
<evidence type="ECO:0000256" key="11">
    <source>
        <dbReference type="ARBA" id="ARBA00022960"/>
    </source>
</evidence>
<dbReference type="HAMAP" id="MF_00639">
    <property type="entry name" value="MurD"/>
    <property type="match status" value="1"/>
</dbReference>
<dbReference type="EMBL" id="FOLI01000002">
    <property type="protein sequence ID" value="SFB94995.1"/>
    <property type="molecule type" value="Genomic_DNA"/>
</dbReference>
<dbReference type="GO" id="GO:0051301">
    <property type="term" value="P:cell division"/>
    <property type="evidence" value="ECO:0007669"/>
    <property type="project" value="UniProtKB-KW"/>
</dbReference>
<keyword evidence="17 18" id="KW-0132">Cell division</keyword>
<dbReference type="RefSeq" id="WP_091502100.1">
    <property type="nucleotide sequence ID" value="NZ_FOLI01000002.1"/>
</dbReference>
<accession>A0A1I1F6I4</accession>
<dbReference type="GO" id="GO:0008360">
    <property type="term" value="P:regulation of cell shape"/>
    <property type="evidence" value="ECO:0007669"/>
    <property type="project" value="UniProtKB-KW"/>
</dbReference>
<comment type="subcellular location">
    <subcellularLocation>
        <location evidence="2 17 18">Cytoplasm</location>
    </subcellularLocation>
</comment>
<protein>
    <recommendedName>
        <fullName evidence="6 17">UDP-N-acetylmuramoylalanine--D-glutamate ligase</fullName>
        <ecNumber evidence="5 17">6.3.2.9</ecNumber>
    </recommendedName>
    <alternativeName>
        <fullName evidence="15 17">D-glutamic acid-adding enzyme</fullName>
    </alternativeName>
    <alternativeName>
        <fullName evidence="14 17">UDP-N-acetylmuramoyl-L-alanyl-D-glutamate synthetase</fullName>
    </alternativeName>
</protein>
<evidence type="ECO:0000256" key="1">
    <source>
        <dbReference type="ARBA" id="ARBA00002734"/>
    </source>
</evidence>
<dbReference type="InterPro" id="IPR036615">
    <property type="entry name" value="Mur_ligase_C_dom_sf"/>
</dbReference>
<reference evidence="22" key="1">
    <citation type="submission" date="2016-10" db="EMBL/GenBank/DDBJ databases">
        <authorList>
            <person name="Varghese N."/>
            <person name="Submissions S."/>
        </authorList>
    </citation>
    <scope>NUCLEOTIDE SEQUENCE [LARGE SCALE GENOMIC DNA]</scope>
    <source>
        <strain evidence="22">DSM 19113</strain>
    </source>
</reference>
<evidence type="ECO:0000256" key="2">
    <source>
        <dbReference type="ARBA" id="ARBA00004496"/>
    </source>
</evidence>
<dbReference type="SUPFAM" id="SSF53244">
    <property type="entry name" value="MurD-like peptide ligases, peptide-binding domain"/>
    <property type="match status" value="1"/>
</dbReference>
<evidence type="ECO:0000256" key="5">
    <source>
        <dbReference type="ARBA" id="ARBA00012212"/>
    </source>
</evidence>
<comment type="catalytic activity">
    <reaction evidence="16 17 18">
        <text>UDP-N-acetyl-alpha-D-muramoyl-L-alanine + D-glutamate + ATP = UDP-N-acetyl-alpha-D-muramoyl-L-alanyl-D-glutamate + ADP + phosphate + H(+)</text>
        <dbReference type="Rhea" id="RHEA:16429"/>
        <dbReference type="ChEBI" id="CHEBI:15378"/>
        <dbReference type="ChEBI" id="CHEBI:29986"/>
        <dbReference type="ChEBI" id="CHEBI:30616"/>
        <dbReference type="ChEBI" id="CHEBI:43474"/>
        <dbReference type="ChEBI" id="CHEBI:83898"/>
        <dbReference type="ChEBI" id="CHEBI:83900"/>
        <dbReference type="ChEBI" id="CHEBI:456216"/>
        <dbReference type="EC" id="6.3.2.9"/>
    </reaction>
</comment>
<dbReference type="UniPathway" id="UPA00219"/>
<evidence type="ECO:0000256" key="13">
    <source>
        <dbReference type="ARBA" id="ARBA00023316"/>
    </source>
</evidence>
<keyword evidence="13 17" id="KW-0961">Cell wall biogenesis/degradation</keyword>
<dbReference type="GO" id="GO:0005737">
    <property type="term" value="C:cytoplasm"/>
    <property type="evidence" value="ECO:0007669"/>
    <property type="project" value="UniProtKB-SubCell"/>
</dbReference>
<dbReference type="InterPro" id="IPR036565">
    <property type="entry name" value="Mur-like_cat_sf"/>
</dbReference>
<evidence type="ECO:0000313" key="21">
    <source>
        <dbReference type="EMBL" id="SFB94995.1"/>
    </source>
</evidence>
<evidence type="ECO:0000256" key="7">
    <source>
        <dbReference type="ARBA" id="ARBA00022490"/>
    </source>
</evidence>
<keyword evidence="22" id="KW-1185">Reference proteome</keyword>
<evidence type="ECO:0000313" key="22">
    <source>
        <dbReference type="Proteomes" id="UP000199376"/>
    </source>
</evidence>
<dbReference type="OrthoDB" id="9809796at2"/>
<evidence type="ECO:0000259" key="20">
    <source>
        <dbReference type="Pfam" id="PF08245"/>
    </source>
</evidence>
<evidence type="ECO:0000256" key="3">
    <source>
        <dbReference type="ARBA" id="ARBA00004752"/>
    </source>
</evidence>
<evidence type="ECO:0000256" key="15">
    <source>
        <dbReference type="ARBA" id="ARBA00032324"/>
    </source>
</evidence>
<organism evidence="21 22">
    <name type="scientific">Fructobacillus durionis</name>
    <dbReference type="NCBI Taxonomy" id="283737"/>
    <lineage>
        <taxon>Bacteria</taxon>
        <taxon>Bacillati</taxon>
        <taxon>Bacillota</taxon>
        <taxon>Bacilli</taxon>
        <taxon>Lactobacillales</taxon>
        <taxon>Lactobacillaceae</taxon>
        <taxon>Fructobacillus</taxon>
    </lineage>
</organism>
<comment type="pathway">
    <text evidence="3 17 18">Cell wall biogenesis; peptidoglycan biosynthesis.</text>
</comment>
<proteinExistence type="inferred from homology"/>
<evidence type="ECO:0000256" key="4">
    <source>
        <dbReference type="ARBA" id="ARBA00010416"/>
    </source>
</evidence>
<feature type="binding site" evidence="17">
    <location>
        <begin position="117"/>
        <end position="123"/>
    </location>
    <ligand>
        <name>ATP</name>
        <dbReference type="ChEBI" id="CHEBI:30616"/>
    </ligand>
</feature>
<dbReference type="PANTHER" id="PTHR43692">
    <property type="entry name" value="UDP-N-ACETYLMURAMOYLALANINE--D-GLUTAMATE LIGASE"/>
    <property type="match status" value="1"/>
</dbReference>
<evidence type="ECO:0000256" key="16">
    <source>
        <dbReference type="ARBA" id="ARBA00047632"/>
    </source>
</evidence>
<dbReference type="Gene3D" id="3.40.50.720">
    <property type="entry name" value="NAD(P)-binding Rossmann-like Domain"/>
    <property type="match status" value="1"/>
</dbReference>
<evidence type="ECO:0000256" key="14">
    <source>
        <dbReference type="ARBA" id="ARBA00030398"/>
    </source>
</evidence>
<keyword evidence="9 17" id="KW-0547">Nucleotide-binding</keyword>
<keyword evidence="10 17" id="KW-0067">ATP-binding</keyword>
<evidence type="ECO:0000256" key="17">
    <source>
        <dbReference type="HAMAP-Rule" id="MF_00639"/>
    </source>
</evidence>
<dbReference type="GO" id="GO:0008764">
    <property type="term" value="F:UDP-N-acetylmuramoylalanine-D-glutamate ligase activity"/>
    <property type="evidence" value="ECO:0007669"/>
    <property type="project" value="UniProtKB-UniRule"/>
</dbReference>
<dbReference type="Gene3D" id="3.90.190.20">
    <property type="entry name" value="Mur ligase, C-terminal domain"/>
    <property type="match status" value="1"/>
</dbReference>
<dbReference type="PANTHER" id="PTHR43692:SF1">
    <property type="entry name" value="UDP-N-ACETYLMURAMOYLALANINE--D-GLUTAMATE LIGASE"/>
    <property type="match status" value="1"/>
</dbReference>
<dbReference type="GO" id="GO:0009252">
    <property type="term" value="P:peptidoglycan biosynthetic process"/>
    <property type="evidence" value="ECO:0007669"/>
    <property type="project" value="UniProtKB-UniRule"/>
</dbReference>
<dbReference type="InterPro" id="IPR013221">
    <property type="entry name" value="Mur_ligase_cen"/>
</dbReference>
<name>A0A1I1F6I4_9LACO</name>
<evidence type="ECO:0000256" key="18">
    <source>
        <dbReference type="RuleBase" id="RU003664"/>
    </source>
</evidence>
<dbReference type="Gene3D" id="3.40.1190.10">
    <property type="entry name" value="Mur-like, catalytic domain"/>
    <property type="match status" value="1"/>
</dbReference>
<dbReference type="Pfam" id="PF08245">
    <property type="entry name" value="Mur_ligase_M"/>
    <property type="match status" value="1"/>
</dbReference>
<dbReference type="NCBIfam" id="TIGR01087">
    <property type="entry name" value="murD"/>
    <property type="match status" value="1"/>
</dbReference>
<dbReference type="SUPFAM" id="SSF51984">
    <property type="entry name" value="MurCD N-terminal domain"/>
    <property type="match status" value="1"/>
</dbReference>
<evidence type="ECO:0000256" key="8">
    <source>
        <dbReference type="ARBA" id="ARBA00022598"/>
    </source>
</evidence>
<dbReference type="GO" id="GO:0005524">
    <property type="term" value="F:ATP binding"/>
    <property type="evidence" value="ECO:0007669"/>
    <property type="project" value="UniProtKB-UniRule"/>
</dbReference>